<comment type="caution">
    <text evidence="2">The sequence shown here is derived from an EMBL/GenBank/DDBJ whole genome shotgun (WGS) entry which is preliminary data.</text>
</comment>
<dbReference type="EMBL" id="SRJC01000001">
    <property type="protein sequence ID" value="TGB03536.1"/>
    <property type="molecule type" value="Genomic_DNA"/>
</dbReference>
<keyword evidence="2" id="KW-0132">Cell division</keyword>
<accession>A0A4Z0H2A4</accession>
<feature type="transmembrane region" description="Helical" evidence="1">
    <location>
        <begin position="84"/>
        <end position="102"/>
    </location>
</feature>
<sequence>MKTLWRLLVNSKLNKMFSEDDLTQAEKDYINSIPSQNSLGIITLLLGGAGFMFGNNHLWIAIISVTFGTISLRTFDKKEHDNPWPFYIGILLGLIGIVLNLTKYSHMAV</sequence>
<evidence type="ECO:0000256" key="1">
    <source>
        <dbReference type="SAM" id="Phobius"/>
    </source>
</evidence>
<keyword evidence="1" id="KW-0472">Membrane</keyword>
<dbReference type="AlphaFoldDB" id="A0A4Z0H2A4"/>
<dbReference type="RefSeq" id="WP_135326267.1">
    <property type="nucleotide sequence ID" value="NZ_SRJC01000001.1"/>
</dbReference>
<keyword evidence="3" id="KW-1185">Reference proteome</keyword>
<name>A0A4Z0H2A4_9BACI</name>
<reference evidence="2 3" key="1">
    <citation type="journal article" date="2003" name="Int. J. Syst. Evol. Microbiol.">
        <title>Halobacillus salinus sp. nov., isolated from a salt lake on the coast of the East Sea in Korea.</title>
        <authorList>
            <person name="Yoon J.H."/>
            <person name="Kang K.H."/>
            <person name="Park Y.H."/>
        </authorList>
    </citation>
    <scope>NUCLEOTIDE SEQUENCE [LARGE SCALE GENOMIC DNA]</scope>
    <source>
        <strain evidence="2 3">HSL-3</strain>
    </source>
</reference>
<keyword evidence="2" id="KW-0131">Cell cycle</keyword>
<protein>
    <submittedName>
        <fullName evidence="2">Cell division protein FtsK</fullName>
    </submittedName>
</protein>
<evidence type="ECO:0000313" key="2">
    <source>
        <dbReference type="EMBL" id="TGB03536.1"/>
    </source>
</evidence>
<gene>
    <name evidence="2" type="ORF">E4663_00590</name>
</gene>
<proteinExistence type="predicted"/>
<evidence type="ECO:0000313" key="3">
    <source>
        <dbReference type="Proteomes" id="UP000297982"/>
    </source>
</evidence>
<organism evidence="2 3">
    <name type="scientific">Halobacillus salinus</name>
    <dbReference type="NCBI Taxonomy" id="192814"/>
    <lineage>
        <taxon>Bacteria</taxon>
        <taxon>Bacillati</taxon>
        <taxon>Bacillota</taxon>
        <taxon>Bacilli</taxon>
        <taxon>Bacillales</taxon>
        <taxon>Bacillaceae</taxon>
        <taxon>Halobacillus</taxon>
    </lineage>
</organism>
<keyword evidence="1" id="KW-1133">Transmembrane helix</keyword>
<keyword evidence="1" id="KW-0812">Transmembrane</keyword>
<feature type="transmembrane region" description="Helical" evidence="1">
    <location>
        <begin position="39"/>
        <end position="64"/>
    </location>
</feature>
<dbReference type="Proteomes" id="UP000297982">
    <property type="component" value="Unassembled WGS sequence"/>
</dbReference>
<dbReference type="GO" id="GO:0051301">
    <property type="term" value="P:cell division"/>
    <property type="evidence" value="ECO:0007669"/>
    <property type="project" value="UniProtKB-KW"/>
</dbReference>